<protein>
    <recommendedName>
        <fullName evidence="4">Fibroblast growth factor 12</fullName>
    </recommendedName>
</protein>
<dbReference type="Ensembl" id="ENSOSIT00000025744.1">
    <property type="protein sequence ID" value="ENSOSIP00000024386.1"/>
    <property type="gene ID" value="ENSOSIG00000012821.1"/>
</dbReference>
<feature type="region of interest" description="Disordered" evidence="1">
    <location>
        <begin position="1"/>
        <end position="40"/>
    </location>
</feature>
<dbReference type="Proteomes" id="UP000694383">
    <property type="component" value="Unplaced"/>
</dbReference>
<proteinExistence type="predicted"/>
<evidence type="ECO:0000313" key="2">
    <source>
        <dbReference type="Ensembl" id="ENSOSIP00000024386.1"/>
    </source>
</evidence>
<dbReference type="GeneTree" id="ENSGT00940000155929"/>
<reference evidence="2" key="1">
    <citation type="submission" date="2025-08" db="UniProtKB">
        <authorList>
            <consortium name="Ensembl"/>
        </authorList>
    </citation>
    <scope>IDENTIFICATION</scope>
</reference>
<dbReference type="AlphaFoldDB" id="A0A8C7YA23"/>
<organism evidence="2 3">
    <name type="scientific">Oryzias sinensis</name>
    <name type="common">Chinese medaka</name>
    <dbReference type="NCBI Taxonomy" id="183150"/>
    <lineage>
        <taxon>Eukaryota</taxon>
        <taxon>Metazoa</taxon>
        <taxon>Chordata</taxon>
        <taxon>Craniata</taxon>
        <taxon>Vertebrata</taxon>
        <taxon>Euteleostomi</taxon>
        <taxon>Actinopterygii</taxon>
        <taxon>Neopterygii</taxon>
        <taxon>Teleostei</taxon>
        <taxon>Neoteleostei</taxon>
        <taxon>Acanthomorphata</taxon>
        <taxon>Ovalentaria</taxon>
        <taxon>Atherinomorphae</taxon>
        <taxon>Beloniformes</taxon>
        <taxon>Adrianichthyidae</taxon>
        <taxon>Oryziinae</taxon>
        <taxon>Oryzias</taxon>
    </lineage>
</organism>
<reference evidence="2" key="2">
    <citation type="submission" date="2025-09" db="UniProtKB">
        <authorList>
            <consortium name="Ensembl"/>
        </authorList>
    </citation>
    <scope>IDENTIFICATION</scope>
</reference>
<evidence type="ECO:0008006" key="4">
    <source>
        <dbReference type="Google" id="ProtNLM"/>
    </source>
</evidence>
<accession>A0A8C7YA23</accession>
<keyword evidence="3" id="KW-1185">Reference proteome</keyword>
<sequence>MAAAIASSLIRQKRQARESNNNQVASSKRRSSPSKDPRSLCERHVFSVFRKVRFCSGKKRPVRRKPGGSRT</sequence>
<evidence type="ECO:0000313" key="3">
    <source>
        <dbReference type="Proteomes" id="UP000694383"/>
    </source>
</evidence>
<evidence type="ECO:0000256" key="1">
    <source>
        <dbReference type="SAM" id="MobiDB-lite"/>
    </source>
</evidence>
<name>A0A8C7YA23_9TELE</name>